<dbReference type="Pfam" id="PF00534">
    <property type="entry name" value="Glycos_transf_1"/>
    <property type="match status" value="1"/>
</dbReference>
<comment type="subcellular location">
    <subcellularLocation>
        <location evidence="1">Plastid</location>
        <location evidence="1">Amyloplast</location>
    </subcellularLocation>
</comment>
<evidence type="ECO:0000313" key="7">
    <source>
        <dbReference type="EMBL" id="EPZ31725.1"/>
    </source>
</evidence>
<dbReference type="SUPFAM" id="SSF53756">
    <property type="entry name" value="UDP-Glycosyltransferase/glycogen phosphorylase"/>
    <property type="match status" value="1"/>
</dbReference>
<dbReference type="InterPro" id="IPR013534">
    <property type="entry name" value="Starch_synth_cat_dom"/>
</dbReference>
<organism evidence="7 9">
    <name type="scientific">Rozella allomycis (strain CSF55)</name>
    <dbReference type="NCBI Taxonomy" id="988480"/>
    <lineage>
        <taxon>Eukaryota</taxon>
        <taxon>Fungi</taxon>
        <taxon>Fungi incertae sedis</taxon>
        <taxon>Cryptomycota</taxon>
        <taxon>Cryptomycota incertae sedis</taxon>
        <taxon>Rozella</taxon>
    </lineage>
</organism>
<dbReference type="Pfam" id="PF08323">
    <property type="entry name" value="Glyco_transf_5"/>
    <property type="match status" value="1"/>
</dbReference>
<evidence type="ECO:0000313" key="9">
    <source>
        <dbReference type="Proteomes" id="UP000030755"/>
    </source>
</evidence>
<gene>
    <name evidence="7" type="ORF">O9G_000204</name>
    <name evidence="8" type="ORF">ROZALSC1DRAFT_26445</name>
</gene>
<keyword evidence="3" id="KW-0808">Transferase</keyword>
<evidence type="ECO:0000256" key="3">
    <source>
        <dbReference type="ARBA" id="ARBA00022679"/>
    </source>
</evidence>
<evidence type="ECO:0000256" key="2">
    <source>
        <dbReference type="ARBA" id="ARBA00022676"/>
    </source>
</evidence>
<reference evidence="10" key="2">
    <citation type="journal article" date="2018" name="Nat. Microbiol.">
        <title>Leveraging single-cell genomics to expand the fungal tree of life.</title>
        <authorList>
            <person name="Ahrendt S.R."/>
            <person name="Quandt C.A."/>
            <person name="Ciobanu D."/>
            <person name="Clum A."/>
            <person name="Salamov A."/>
            <person name="Andreopoulos B."/>
            <person name="Cheng J.F."/>
            <person name="Woyke T."/>
            <person name="Pelin A."/>
            <person name="Henrissat B."/>
            <person name="Reynolds N.K."/>
            <person name="Benny G.L."/>
            <person name="Smith M.E."/>
            <person name="James T.Y."/>
            <person name="Grigoriev I.V."/>
        </authorList>
    </citation>
    <scope>NUCLEOTIDE SEQUENCE [LARGE SCALE GENOMIC DNA]</scope>
    <source>
        <strain evidence="10">CSF55</strain>
    </source>
</reference>
<evidence type="ECO:0000313" key="8">
    <source>
        <dbReference type="EMBL" id="RKP22149.1"/>
    </source>
</evidence>
<dbReference type="PANTHER" id="PTHR45825:SF11">
    <property type="entry name" value="ALPHA AMYLASE DOMAIN-CONTAINING PROTEIN"/>
    <property type="match status" value="1"/>
</dbReference>
<evidence type="ECO:0000259" key="6">
    <source>
        <dbReference type="Pfam" id="PF08323"/>
    </source>
</evidence>
<protein>
    <submittedName>
        <fullName evidence="7">Uncharacterized protein</fullName>
    </submittedName>
</protein>
<keyword evidence="4" id="KW-0035">Amyloplast</keyword>
<dbReference type="EMBL" id="KE561209">
    <property type="protein sequence ID" value="EPZ31725.1"/>
    <property type="molecule type" value="Genomic_DNA"/>
</dbReference>
<feature type="domain" description="Glycosyl transferase family 1" evidence="5">
    <location>
        <begin position="348"/>
        <end position="478"/>
    </location>
</feature>
<keyword evidence="2" id="KW-0328">Glycosyltransferase</keyword>
<evidence type="ECO:0000259" key="5">
    <source>
        <dbReference type="Pfam" id="PF00534"/>
    </source>
</evidence>
<evidence type="ECO:0000256" key="1">
    <source>
        <dbReference type="ARBA" id="ARBA00004602"/>
    </source>
</evidence>
<proteinExistence type="predicted"/>
<dbReference type="Gene3D" id="3.40.50.2000">
    <property type="entry name" value="Glycogen Phosphorylase B"/>
    <property type="match status" value="2"/>
</dbReference>
<name>A0A075AP01_ROZAC</name>
<dbReference type="Proteomes" id="UP000030755">
    <property type="component" value="Unassembled WGS sequence"/>
</dbReference>
<accession>A0A075AP01</accession>
<sequence>MLSSNALTVKVIENPSILAEYRQEELYIVAKVGGLGSIVTALAMVQSTEFKGDDVLVAIPFYSFLQKTYDFLDIFCEVNFEISDDCEDTSTCQTTKVLVPIYKVKDQKTGIDVLLIGAPYHKSLAHIYDAKDSSMIYNQPLKRNMKDVIFNRSIYSMISIMEHENVIVHLHGATNSLISLFRVESSRDNVKFVYTLHDVSMEFEFRLDVQILKRFFPLKVLKTHLSDLNSGVHPSLIGMAFSHSITTVSKDAKDILLTGVNGGYHYNHIKMNVQNIILKKGIHDIENAIQVTDQNRLDSSLNPFFHASLPIKYPFNLKNGSSIFEVKKSMKEFLLHKGYLKNDDLVEAKWMLFIGRFTHDKGIHFIESTLDAFEYHNKRLRFMHQRWLLILMGQSQWSSDTRLYLQRMKSLYPASLWIIDSPKIQDDIGVIVRAASDVAFIPSLTESFGLVGLEALLFGQIVLTTGVGGLKRFLIPYNENFKKHVSVFSRHETLYDKFMMESDSCIKHLIEGHRDTSPRCWNGPKWSPFVFNAFVFNKNDYSSMVRALNQMNEFWLSLTTREKDIWALTNIWKAATYSWVRKNGPVQAYSNLYNSVLCMQRHKPLDNQSSILNETNLGSYSLTSRQSFETYLDQDLKKDLLKKHNIE</sequence>
<keyword evidence="4" id="KW-0934">Plastid</keyword>
<reference evidence="8" key="3">
    <citation type="submission" date="2018-08" db="EMBL/GenBank/DDBJ databases">
        <title>Leveraging single-cell genomics to expand the Fungal Tree of Life.</title>
        <authorList>
            <consortium name="DOE Joint Genome Institute"/>
            <person name="Ahrendt S.R."/>
            <person name="Quandt C.A."/>
            <person name="Ciobanu D."/>
            <person name="Clum A."/>
            <person name="Salamov A."/>
            <person name="Andreopoulos B."/>
            <person name="Cheng J.-F."/>
            <person name="Woyke T."/>
            <person name="Pelin A."/>
            <person name="Henrissat B."/>
            <person name="Reynolds N."/>
            <person name="Benny G.L."/>
            <person name="Smith M.E."/>
            <person name="James T.Y."/>
            <person name="Grigoriev I.V."/>
        </authorList>
    </citation>
    <scope>NUCLEOTIDE SEQUENCE</scope>
    <source>
        <strain evidence="8">CSF55</strain>
    </source>
</reference>
<dbReference type="STRING" id="988480.A0A075AP01"/>
<feature type="domain" description="Starch synthase catalytic" evidence="6">
    <location>
        <begin position="25"/>
        <end position="260"/>
    </location>
</feature>
<dbReference type="HOGENOM" id="CLU_398568_0_0_1"/>
<dbReference type="AlphaFoldDB" id="A0A075AP01"/>
<reference evidence="7 9" key="1">
    <citation type="journal article" date="2013" name="Curr. Biol.">
        <title>Shared signatures of parasitism and phylogenomics unite Cryptomycota and microsporidia.</title>
        <authorList>
            <person name="James T.Y."/>
            <person name="Pelin A."/>
            <person name="Bonen L."/>
            <person name="Ahrendt S."/>
            <person name="Sain D."/>
            <person name="Corradi N."/>
            <person name="Stajich J.E."/>
        </authorList>
    </citation>
    <scope>NUCLEOTIDE SEQUENCE [LARGE SCALE GENOMIC DNA]</scope>
    <source>
        <strain evidence="7">CSF55</strain>
        <strain evidence="7">CSF55</strain>
    </source>
</reference>
<dbReference type="OrthoDB" id="512920at2759"/>
<dbReference type="EMBL" id="ML004907">
    <property type="protein sequence ID" value="RKP22149.1"/>
    <property type="molecule type" value="Genomic_DNA"/>
</dbReference>
<dbReference type="GO" id="GO:0016757">
    <property type="term" value="F:glycosyltransferase activity"/>
    <property type="evidence" value="ECO:0007669"/>
    <property type="project" value="UniProtKB-KW"/>
</dbReference>
<dbReference type="Proteomes" id="UP000281549">
    <property type="component" value="Unassembled WGS sequence"/>
</dbReference>
<keyword evidence="9" id="KW-1185">Reference proteome</keyword>
<dbReference type="InterPro" id="IPR001296">
    <property type="entry name" value="Glyco_trans_1"/>
</dbReference>
<dbReference type="PANTHER" id="PTHR45825">
    <property type="entry name" value="GRANULE-BOUND STARCH SYNTHASE 1, CHLOROPLASTIC/AMYLOPLASTIC"/>
    <property type="match status" value="1"/>
</dbReference>
<evidence type="ECO:0000313" key="10">
    <source>
        <dbReference type="Proteomes" id="UP000281549"/>
    </source>
</evidence>
<evidence type="ECO:0000256" key="4">
    <source>
        <dbReference type="ARBA" id="ARBA00023234"/>
    </source>
</evidence>